<dbReference type="PROSITE" id="PS51387">
    <property type="entry name" value="FAD_PCMH"/>
    <property type="match status" value="2"/>
</dbReference>
<evidence type="ECO:0000256" key="3">
    <source>
        <dbReference type="ARBA" id="ARBA00004275"/>
    </source>
</evidence>
<accession>A0A8J9VI83</accession>
<evidence type="ECO:0000313" key="20">
    <source>
        <dbReference type="Proteomes" id="UP000838878"/>
    </source>
</evidence>
<dbReference type="PROSITE" id="PS51085">
    <property type="entry name" value="2FE2S_FER_2"/>
    <property type="match status" value="1"/>
</dbReference>
<keyword evidence="20" id="KW-1185">Reference proteome</keyword>
<dbReference type="GO" id="GO:0016491">
    <property type="term" value="F:oxidoreductase activity"/>
    <property type="evidence" value="ECO:0007669"/>
    <property type="project" value="UniProtKB-KW"/>
</dbReference>
<feature type="non-terminal residue" evidence="19">
    <location>
        <position position="2758"/>
    </location>
</feature>
<feature type="domain" description="2Fe-2S ferredoxin-type" evidence="17">
    <location>
        <begin position="2"/>
        <end position="86"/>
    </location>
</feature>
<dbReference type="Pfam" id="PF02738">
    <property type="entry name" value="MoCoBD_1"/>
    <property type="match status" value="2"/>
</dbReference>
<keyword evidence="8" id="KW-0001">2Fe-2S</keyword>
<dbReference type="InterPro" id="IPR008274">
    <property type="entry name" value="AldOxase/xan_DH_MoCoBD1"/>
</dbReference>
<dbReference type="EMBL" id="OV170226">
    <property type="protein sequence ID" value="CAH0726815.1"/>
    <property type="molecule type" value="Genomic_DNA"/>
</dbReference>
<dbReference type="InterPro" id="IPR001041">
    <property type="entry name" value="2Fe-2S_ferredoxin-type"/>
</dbReference>
<keyword evidence="10" id="KW-0274">FAD</keyword>
<evidence type="ECO:0000256" key="7">
    <source>
        <dbReference type="ARBA" id="ARBA00022630"/>
    </source>
</evidence>
<dbReference type="InterPro" id="IPR036856">
    <property type="entry name" value="Ald_Oxase/Xan_DH_a/b_sf"/>
</dbReference>
<comment type="cofactor">
    <cofactor evidence="15">
        <name>[2Fe-2S] cluster</name>
        <dbReference type="ChEBI" id="CHEBI:190135"/>
    </cofactor>
</comment>
<dbReference type="Pfam" id="PF01315">
    <property type="entry name" value="Ald_Xan_dh_C"/>
    <property type="match status" value="2"/>
</dbReference>
<feature type="region of interest" description="Disordered" evidence="16">
    <location>
        <begin position="1366"/>
        <end position="1411"/>
    </location>
</feature>
<dbReference type="Pfam" id="PF03450">
    <property type="entry name" value="CO_deh_flav_C"/>
    <property type="match status" value="2"/>
</dbReference>
<evidence type="ECO:0000259" key="18">
    <source>
        <dbReference type="PROSITE" id="PS51387"/>
    </source>
</evidence>
<dbReference type="InterPro" id="IPR005107">
    <property type="entry name" value="CO_DH_flav_C"/>
</dbReference>
<dbReference type="Gene3D" id="3.10.20.30">
    <property type="match status" value="2"/>
</dbReference>
<proteinExistence type="inferred from homology"/>
<comment type="cofactor">
    <cofactor evidence="2">
        <name>FAD</name>
        <dbReference type="ChEBI" id="CHEBI:57692"/>
    </cofactor>
</comment>
<dbReference type="SUPFAM" id="SSF47741">
    <property type="entry name" value="CO dehydrogenase ISP C-domain like"/>
    <property type="match status" value="2"/>
</dbReference>
<dbReference type="InterPro" id="IPR016169">
    <property type="entry name" value="FAD-bd_PCMH_sub2"/>
</dbReference>
<evidence type="ECO:0000256" key="8">
    <source>
        <dbReference type="ARBA" id="ARBA00022714"/>
    </source>
</evidence>
<keyword evidence="9" id="KW-0479">Metal-binding</keyword>
<dbReference type="InterPro" id="IPR000674">
    <property type="entry name" value="Ald_Oxase/Xan_DH_a/b"/>
</dbReference>
<dbReference type="InterPro" id="IPR002346">
    <property type="entry name" value="Mopterin_DH_FAD-bd"/>
</dbReference>
<gene>
    <name evidence="19" type="ORF">BINO364_LOCUS12233</name>
</gene>
<dbReference type="InterPro" id="IPR012675">
    <property type="entry name" value="Beta-grasp_dom_sf"/>
</dbReference>
<dbReference type="Proteomes" id="UP000838878">
    <property type="component" value="Chromosome 6"/>
</dbReference>
<dbReference type="GO" id="GO:0051537">
    <property type="term" value="F:2 iron, 2 sulfur cluster binding"/>
    <property type="evidence" value="ECO:0007669"/>
    <property type="project" value="UniProtKB-KW"/>
</dbReference>
<evidence type="ECO:0000256" key="4">
    <source>
        <dbReference type="ARBA" id="ARBA00006849"/>
    </source>
</evidence>
<dbReference type="InterPro" id="IPR036010">
    <property type="entry name" value="2Fe-2S_ferredoxin-like_sf"/>
</dbReference>
<evidence type="ECO:0000256" key="6">
    <source>
        <dbReference type="ARBA" id="ARBA00022505"/>
    </source>
</evidence>
<dbReference type="InterPro" id="IPR036683">
    <property type="entry name" value="CO_DH_flav_C_dom_sf"/>
</dbReference>
<comment type="subcellular location">
    <subcellularLocation>
        <location evidence="3">Peroxisome</location>
    </subcellularLocation>
</comment>
<dbReference type="Pfam" id="PF00111">
    <property type="entry name" value="Fer2"/>
    <property type="match status" value="1"/>
</dbReference>
<comment type="similarity">
    <text evidence="4">Belongs to the xanthine dehydrogenase family.</text>
</comment>
<sequence>MDRVCFKINDTEYSVGNDVDSNTTLLDFIRNKLNLRGTKYMCLEGGCGACIVSASTSHGETPHSVNSCLVSITSCQNWDITTIEKIGNRLDGYHPIQKTLAENNGTQCGYCSPGWVMALYSLLKSKRLTMLEMEQSFGSNVCRCTGYRPILEAFKKFASDAPNPVELPDIEDLKICDKTGQVCSKSKCEEADWCLVNKDEVYNELKCIYLKDNRLWYRVETLSDIFVIWHERGVQSYMLVAGNTGKGVYPILQYPGILIDISGLSELKGFYIDQNLVLGAGTTLSDTIEIFKTVSNHDYFNYLNIFNEHLKLVAHIPVRNIGTLAGNLMLKNRHPEFKSDIFILLETVGAQLVILIAPGLKKILSMQDFLKENMTAKIILSIILPPLSDAHKLITYKILPRTQNAHAIVHAGFIYRLDNDGKVVACRIVYGGLSTLFIRAWKTEQCLVGKPLFTNETLQYALKVLNGELIVTEDLPDYPVDYRRQLALSLFYKGLLSLYSRDNLHPRYRSGAVKIHDTRPVSDGKQIFTTNPTLWPLNKPIPKLDGLIQCAGESQYSEDLPTLPREVFAAFVLTTVPLGTIEKIDPSKALKEPGVIAFYSASDFPGKNSYISSVTLFFPTDEEILCNKDVKFYNQPLGIIVAESHKIAEQAASLVKVTYGNVKKPVIDVKISKNDPSKVTVLQTFTATRTGTDVEKIIKGDNTIYGQYHFCMETLVCVTHPTEEGLKIHAATQYMDGVHQVVSRLLNLDQNRIDVVVRRLGGGYGYKISRATQVVAACSFVAHKLNRPCRFIQTLTNNMRAIGKRGPCSSNFEIGVSRNGAIQYIRHDLYGDNGYIVNEPLLLLGVELYSNCYKNDTWNHTTYNTVTDTASNSWCRSPGTLEHVAQAEALMERIAYEMNLDPLDVRLENLDTEKYSDIMEMLETLKTNSEYEERKSKVNNFNAENRWNKRGLRFSFLRWPPLGGFYLDINMSVYSDDGSISITHGGIEMGQGINTKAIQICAYLLKVPVEIIQIKPNDTFVAPNNFISGGSLTTQNVTIGVQRCCEELLRRLEPVRNQMTNPTWKDLIKQAFQMDVDLQVHGFVQATDFQSYNIFGITLAEVEIDVLTGESEIIRVDLIEDVGRSVNPELDIGQVEGAFIMGVGYWTTERLVYEPNSGELLTNRTWDYWIPQARDIPQDFRIYFRKKTFDNELIFGAKATGEPATCMGIVIPFALRHAISAARLDSGIPTTQWFQIDENEPLAQIDVSSFIQSPDDNPAEEHYADLFDKSREVLNDLVKPASQDYQNLKADLPEINMYKDKNIIPQYINVDGLPNAYNNENIKPYKYNFDKIKNDLSFHTLGQSTHAEKKCVLKNMKIPFFSRSKTEKTKTKKNKKRKFSFRNSKKQNPSLTKVPESHLNSNSMQISSTKSQNFKIKKRSYFDRSCPACKQKVLNANLVEDKCHSTTNNIIHNSRQYFQNMNVEPKNDNVNTYDSFGMKHDNDYGNKVLNNIKDLRWKRDNFIDRRKGGKAMWLSAKPRNPLTGGPFGLVLVGSTGFAHFIRNKLQLRGTKYMCLEAGCGACIVSARKFNGDTPQSVNSCMVSITSCQDWDITTIEKIGNRLVGYHPIQYTLAKNNGTQCGYCSPGWVMALYSLLKNKKMTMLEIEKSLGSNVCRCTGYRPILEAFKKFASDSPHTLEIPDIEDLKICAKTNESCSSKSCDDIDWCFVKSSEIYNKMKYINLKDDRDWYRVETLSDIFNIWQERGLQSYMLVNGNTGKGVTPILKYPKILIDISGLSELKGFYIDQNLVIGAGTTLTDTMNIFAKVANFDYFNYLNVLNEHLNLVAHIPVRNLGSIAGNLMVKHRNPEFPSDVFLLLETVGAELVILFDHGSSKILTMLDFLVEDMTGKIILSILLPPLSKEHNVVTFKIMPRSQNAHAIVNAGFNYKLDYENKVIESRIVYGGLSPLFNRAFLTEKCLVGKPLFNNETLQSALKILSEELIVTLHLPEFPVEYRRQLALNLFYKGLLSLCPLEMSLPRYRSGAIKLHETRPVSQGLQEFTTDPSIWPLNQPIPKLDGLIQCAGESKYSEDLPSLPHEVYAAFVLTTVPLGTIESIDPSEALKEKGVIAFYKASDIPGINTFLVPNGTTVLNDEELLCNGEVKYCNQPLGIIVAESHELAEKAAHLVTVTYSNMREPVVDIKLAKKDSSRVSLLMAIEPKRIGTDVEKIIKGESTIYAQFHFCMETLVCVTNITEEGLKVYAATQWASLVQGATARALNINQNRIDVYVRRLGGAYGVKLTRESQVAVACSLVSYKLNRPCRFILPLTTNMRSIGKRLPCSTNFEIGVNKEGVIQYLNHDLFSDNGYFVNESLLNLGLEVYSNAYKNDTWHHKAYNVTTDTTSNSWCRSPGSLEHVAMAEGLIERIAYEINSDPLNVRLANLDTEKYSDLLEMLNTLKLKSDYEGRKLKVDNFNSENRWKKRGLRFSFLRWSPEGGQYFDTNMSVYSEDGTVAITIGGVEIGQGINTKAIQICASLLKIPIEKVVIKPNDTFVAPNNIWTGGSITSQNISIGVRRCCEQLLLRLEPVRLGLQNPTWEQLIKRAFELEVDLQVHAFVSSSDTRKFDVYGITLAEVEIDVLTGESEIIRVDLIEDAGRSVSPELDVGQVEGAFIMGVGYWTSERLVYEPTTGELLTNRTWDYWVPQARDIPRDFRIYFRNRSFSDEFIFGAKVTGEPATCMGIAVSFALRHAIVAARLESGISPTQWFQIGKKRFPNPYT</sequence>
<evidence type="ECO:0000313" key="19">
    <source>
        <dbReference type="EMBL" id="CAH0726815.1"/>
    </source>
</evidence>
<keyword evidence="13" id="KW-0411">Iron-sulfur</keyword>
<evidence type="ECO:0000256" key="13">
    <source>
        <dbReference type="ARBA" id="ARBA00023014"/>
    </source>
</evidence>
<dbReference type="Gene3D" id="3.30.465.10">
    <property type="match status" value="2"/>
</dbReference>
<evidence type="ECO:0000256" key="1">
    <source>
        <dbReference type="ARBA" id="ARBA00001924"/>
    </source>
</evidence>
<dbReference type="OrthoDB" id="8300278at2759"/>
<dbReference type="Gene3D" id="3.90.1170.50">
    <property type="entry name" value="Aldehyde oxidase/xanthine dehydrogenase, a/b hammerhead"/>
    <property type="match status" value="2"/>
</dbReference>
<evidence type="ECO:0000256" key="2">
    <source>
        <dbReference type="ARBA" id="ARBA00001974"/>
    </source>
</evidence>
<dbReference type="PANTHER" id="PTHR11908:SF132">
    <property type="entry name" value="ALDEHYDE OXIDASE 1-RELATED"/>
    <property type="match status" value="1"/>
</dbReference>
<dbReference type="SUPFAM" id="SSF55447">
    <property type="entry name" value="CO dehydrogenase flavoprotein C-terminal domain-like"/>
    <property type="match status" value="2"/>
</dbReference>
<dbReference type="Gene3D" id="3.30.390.50">
    <property type="entry name" value="CO dehydrogenase flavoprotein, C-terminal domain"/>
    <property type="match status" value="2"/>
</dbReference>
<dbReference type="InterPro" id="IPR037165">
    <property type="entry name" value="AldOxase/xan_DH_Mopterin-bd_sf"/>
</dbReference>
<feature type="domain" description="FAD-binding PCMH-type" evidence="18">
    <location>
        <begin position="1721"/>
        <end position="1901"/>
    </location>
</feature>
<evidence type="ECO:0000256" key="12">
    <source>
        <dbReference type="ARBA" id="ARBA00023004"/>
    </source>
</evidence>
<organism evidence="19 20">
    <name type="scientific">Brenthis ino</name>
    <name type="common">lesser marbled fritillary</name>
    <dbReference type="NCBI Taxonomy" id="405034"/>
    <lineage>
        <taxon>Eukaryota</taxon>
        <taxon>Metazoa</taxon>
        <taxon>Ecdysozoa</taxon>
        <taxon>Arthropoda</taxon>
        <taxon>Hexapoda</taxon>
        <taxon>Insecta</taxon>
        <taxon>Pterygota</taxon>
        <taxon>Neoptera</taxon>
        <taxon>Endopterygota</taxon>
        <taxon>Lepidoptera</taxon>
        <taxon>Glossata</taxon>
        <taxon>Ditrysia</taxon>
        <taxon>Papilionoidea</taxon>
        <taxon>Nymphalidae</taxon>
        <taxon>Heliconiinae</taxon>
        <taxon>Argynnini</taxon>
        <taxon>Brenthis</taxon>
    </lineage>
</organism>
<dbReference type="InterPro" id="IPR046867">
    <property type="entry name" value="AldOxase/xan_DH_MoCoBD2"/>
</dbReference>
<name>A0A8J9VI83_9NEOP</name>
<dbReference type="Gene3D" id="1.10.150.120">
    <property type="entry name" value="[2Fe-2S]-binding domain"/>
    <property type="match status" value="2"/>
</dbReference>
<dbReference type="GO" id="GO:0071949">
    <property type="term" value="F:FAD binding"/>
    <property type="evidence" value="ECO:0007669"/>
    <property type="project" value="InterPro"/>
</dbReference>
<evidence type="ECO:0000256" key="10">
    <source>
        <dbReference type="ARBA" id="ARBA00022827"/>
    </source>
</evidence>
<dbReference type="GO" id="GO:0005777">
    <property type="term" value="C:peroxisome"/>
    <property type="evidence" value="ECO:0007669"/>
    <property type="project" value="UniProtKB-SubCell"/>
</dbReference>
<keyword evidence="12" id="KW-0408">Iron</keyword>
<keyword evidence="11" id="KW-0560">Oxidoreductase</keyword>
<evidence type="ECO:0000256" key="16">
    <source>
        <dbReference type="SAM" id="MobiDB-lite"/>
    </source>
</evidence>
<dbReference type="SMART" id="SM01092">
    <property type="entry name" value="CO_deh_flav_C"/>
    <property type="match status" value="2"/>
</dbReference>
<protein>
    <submittedName>
        <fullName evidence="19">Uncharacterized protein</fullName>
    </submittedName>
</protein>
<evidence type="ECO:0000256" key="15">
    <source>
        <dbReference type="ARBA" id="ARBA00034078"/>
    </source>
</evidence>
<keyword evidence="14" id="KW-0576">Peroxisome</keyword>
<comment type="subunit">
    <text evidence="5">Homodimer.</text>
</comment>
<dbReference type="CDD" id="cd00207">
    <property type="entry name" value="fer2"/>
    <property type="match status" value="1"/>
</dbReference>
<dbReference type="FunFam" id="3.30.365.10:FF:000001">
    <property type="entry name" value="Xanthine dehydrogenase oxidase"/>
    <property type="match status" value="2"/>
</dbReference>
<dbReference type="SUPFAM" id="SSF54292">
    <property type="entry name" value="2Fe-2S ferredoxin-like"/>
    <property type="match status" value="2"/>
</dbReference>
<dbReference type="Pfam" id="PF20256">
    <property type="entry name" value="MoCoBD_2"/>
    <property type="match status" value="2"/>
</dbReference>
<dbReference type="PROSITE" id="PS00197">
    <property type="entry name" value="2FE2S_FER_1"/>
    <property type="match status" value="2"/>
</dbReference>
<feature type="compositionally biased region" description="Polar residues" evidence="16">
    <location>
        <begin position="1398"/>
        <end position="1411"/>
    </location>
</feature>
<dbReference type="InterPro" id="IPR006058">
    <property type="entry name" value="2Fe2S_fd_BS"/>
</dbReference>
<dbReference type="InterPro" id="IPR016208">
    <property type="entry name" value="Ald_Oxase/xanthine_DH-like"/>
</dbReference>
<evidence type="ECO:0000256" key="14">
    <source>
        <dbReference type="ARBA" id="ARBA00023140"/>
    </source>
</evidence>
<dbReference type="FunFam" id="3.30.365.10:FF:000002">
    <property type="entry name" value="Xanthine dehydrogenase oxidase"/>
    <property type="match status" value="1"/>
</dbReference>
<reference evidence="19" key="1">
    <citation type="submission" date="2021-12" db="EMBL/GenBank/DDBJ databases">
        <authorList>
            <person name="Martin H S."/>
        </authorList>
    </citation>
    <scope>NUCLEOTIDE SEQUENCE</scope>
</reference>
<dbReference type="Gene3D" id="3.30.365.10">
    <property type="entry name" value="Aldehyde oxidase/xanthine dehydrogenase, molybdopterin binding domain"/>
    <property type="match status" value="9"/>
</dbReference>
<dbReference type="SMART" id="SM01008">
    <property type="entry name" value="Ald_Xan_dh_C"/>
    <property type="match status" value="2"/>
</dbReference>
<dbReference type="SUPFAM" id="SSF56003">
    <property type="entry name" value="Molybdenum cofactor-binding domain"/>
    <property type="match status" value="2"/>
</dbReference>
<dbReference type="InterPro" id="IPR036884">
    <property type="entry name" value="2Fe-2S-bd_dom_sf"/>
</dbReference>
<evidence type="ECO:0000256" key="9">
    <source>
        <dbReference type="ARBA" id="ARBA00022723"/>
    </source>
</evidence>
<dbReference type="SUPFAM" id="SSF56176">
    <property type="entry name" value="FAD-binding/transporter-associated domain-like"/>
    <property type="match status" value="2"/>
</dbReference>
<dbReference type="InterPro" id="IPR016166">
    <property type="entry name" value="FAD-bd_PCMH"/>
</dbReference>
<dbReference type="InterPro" id="IPR036318">
    <property type="entry name" value="FAD-bd_PCMH-like_sf"/>
</dbReference>
<dbReference type="Pfam" id="PF01799">
    <property type="entry name" value="Fer2_2"/>
    <property type="match status" value="2"/>
</dbReference>
<keyword evidence="6" id="KW-0500">Molybdenum</keyword>
<evidence type="ECO:0000259" key="17">
    <source>
        <dbReference type="PROSITE" id="PS51085"/>
    </source>
</evidence>
<comment type="cofactor">
    <cofactor evidence="1">
        <name>Mo-molybdopterin</name>
        <dbReference type="ChEBI" id="CHEBI:71302"/>
    </cofactor>
</comment>
<keyword evidence="7" id="KW-0285">Flavoprotein</keyword>
<dbReference type="InterPro" id="IPR002888">
    <property type="entry name" value="2Fe-2S-bd"/>
</dbReference>
<evidence type="ECO:0000256" key="5">
    <source>
        <dbReference type="ARBA" id="ARBA00011738"/>
    </source>
</evidence>
<feature type="domain" description="FAD-binding PCMH-type" evidence="18">
    <location>
        <begin position="209"/>
        <end position="389"/>
    </location>
</feature>
<dbReference type="Pfam" id="PF00941">
    <property type="entry name" value="FAD_binding_5"/>
    <property type="match status" value="2"/>
</dbReference>
<dbReference type="GO" id="GO:0005506">
    <property type="term" value="F:iron ion binding"/>
    <property type="evidence" value="ECO:0007669"/>
    <property type="project" value="InterPro"/>
</dbReference>
<evidence type="ECO:0000256" key="11">
    <source>
        <dbReference type="ARBA" id="ARBA00023002"/>
    </source>
</evidence>
<feature type="compositionally biased region" description="Basic residues" evidence="16">
    <location>
        <begin position="1370"/>
        <end position="1385"/>
    </location>
</feature>
<dbReference type="PANTHER" id="PTHR11908">
    <property type="entry name" value="XANTHINE DEHYDROGENASE"/>
    <property type="match status" value="1"/>
</dbReference>
<dbReference type="SUPFAM" id="SSF54665">
    <property type="entry name" value="CO dehydrogenase molybdoprotein N-domain-like"/>
    <property type="match status" value="2"/>
</dbReference>